<evidence type="ECO:0000313" key="2">
    <source>
        <dbReference type="Proteomes" id="UP000747110"/>
    </source>
</evidence>
<dbReference type="Proteomes" id="UP000747110">
    <property type="component" value="Unassembled WGS sequence"/>
</dbReference>
<proteinExistence type="predicted"/>
<dbReference type="EMBL" id="BNCP01000002">
    <property type="protein sequence ID" value="GIL70443.1"/>
    <property type="molecule type" value="Genomic_DNA"/>
</dbReference>
<comment type="caution">
    <text evidence="1">The sequence shown here is derived from an EMBL/GenBank/DDBJ whole genome shotgun (WGS) entry which is preliminary data.</text>
</comment>
<keyword evidence="2" id="KW-1185">Reference proteome</keyword>
<dbReference type="AlphaFoldDB" id="A0A8J4BX84"/>
<gene>
    <name evidence="1" type="ORF">Vretifemale_1148</name>
</gene>
<organism evidence="1 2">
    <name type="scientific">Volvox reticuliferus</name>
    <dbReference type="NCBI Taxonomy" id="1737510"/>
    <lineage>
        <taxon>Eukaryota</taxon>
        <taxon>Viridiplantae</taxon>
        <taxon>Chlorophyta</taxon>
        <taxon>core chlorophytes</taxon>
        <taxon>Chlorophyceae</taxon>
        <taxon>CS clade</taxon>
        <taxon>Chlamydomonadales</taxon>
        <taxon>Volvocaceae</taxon>
        <taxon>Volvox</taxon>
    </lineage>
</organism>
<name>A0A8J4BX84_9CHLO</name>
<evidence type="ECO:0000313" key="1">
    <source>
        <dbReference type="EMBL" id="GIL70443.1"/>
    </source>
</evidence>
<reference evidence="1" key="1">
    <citation type="journal article" date="2021" name="Proc. Natl. Acad. Sci. U.S.A.">
        <title>Three genomes in the algal genus Volvox reveal the fate of a haploid sex-determining region after a transition to homothallism.</title>
        <authorList>
            <person name="Yamamoto K."/>
            <person name="Hamaji T."/>
            <person name="Kawai-Toyooka H."/>
            <person name="Matsuzaki R."/>
            <person name="Takahashi F."/>
            <person name="Nishimura Y."/>
            <person name="Kawachi M."/>
            <person name="Noguchi H."/>
            <person name="Minakuchi Y."/>
            <person name="Umen J.G."/>
            <person name="Toyoda A."/>
            <person name="Nozaki H."/>
        </authorList>
    </citation>
    <scope>NUCLEOTIDE SEQUENCE</scope>
    <source>
        <strain evidence="1">NIES-3786</strain>
    </source>
</reference>
<sequence length="153" mass="16410">MRSSSSESSSAGTPNVSLVISPMREMTAAAARKPCPLLGACCKLLPACWAPRSKSVSLGPALLRRRLGLRLALLAVERRPNAPPPLLRDRRGLSLSSSLPAEVANISWSKAVSCEPAEDVAVTSMRLSVPRLDFMSRRLCTVLLSVYYYAGLG</sequence>
<dbReference type="OrthoDB" id="552088at2759"/>
<protein>
    <submittedName>
        <fullName evidence="1">Uncharacterized protein</fullName>
    </submittedName>
</protein>
<accession>A0A8J4BX84</accession>